<dbReference type="InterPro" id="IPR011835">
    <property type="entry name" value="GS/SS"/>
</dbReference>
<comment type="function">
    <text evidence="2 8">Synthesizes alpha-1,4-glucan chains using ADP-glucose.</text>
</comment>
<evidence type="ECO:0000256" key="7">
    <source>
        <dbReference type="ARBA" id="ARBA00023056"/>
    </source>
</evidence>
<evidence type="ECO:0000313" key="13">
    <source>
        <dbReference type="Proteomes" id="UP001331561"/>
    </source>
</evidence>
<feature type="domain" description="Glycosyl transferase family 1" evidence="10">
    <location>
        <begin position="296"/>
        <end position="445"/>
    </location>
</feature>
<name>A0ABU6K7L3_9RHOO</name>
<evidence type="ECO:0000256" key="6">
    <source>
        <dbReference type="ARBA" id="ARBA00022679"/>
    </source>
</evidence>
<comment type="similarity">
    <text evidence="4 8">Belongs to the glycosyltransferase 1 family. Bacterial/plant glycogen synthase subfamily.</text>
</comment>
<keyword evidence="5 8" id="KW-0328">Glycosyltransferase</keyword>
<evidence type="ECO:0000259" key="10">
    <source>
        <dbReference type="Pfam" id="PF00534"/>
    </source>
</evidence>
<dbReference type="NCBIfam" id="TIGR02095">
    <property type="entry name" value="glgA"/>
    <property type="match status" value="1"/>
</dbReference>
<dbReference type="EC" id="2.4.1.21" evidence="8"/>
<dbReference type="EMBL" id="JAYXHS010000004">
    <property type="protein sequence ID" value="MEC5387858.1"/>
    <property type="molecule type" value="Genomic_DNA"/>
</dbReference>
<feature type="region of interest" description="Disordered" evidence="9">
    <location>
        <begin position="491"/>
        <end position="510"/>
    </location>
</feature>
<reference evidence="12 13" key="1">
    <citation type="submission" date="2024-01" db="EMBL/GenBank/DDBJ databases">
        <title>Uliginosibacterium soil sp. nov.</title>
        <authorList>
            <person name="Lv Y."/>
        </authorList>
    </citation>
    <scope>NUCLEOTIDE SEQUENCE [LARGE SCALE GENOMIC DNA]</scope>
    <source>
        <strain evidence="12 13">H3</strain>
    </source>
</reference>
<evidence type="ECO:0000259" key="11">
    <source>
        <dbReference type="Pfam" id="PF08323"/>
    </source>
</evidence>
<dbReference type="Proteomes" id="UP001331561">
    <property type="component" value="Unassembled WGS sequence"/>
</dbReference>
<evidence type="ECO:0000313" key="12">
    <source>
        <dbReference type="EMBL" id="MEC5387858.1"/>
    </source>
</evidence>
<organism evidence="12 13">
    <name type="scientific">Uliginosibacterium silvisoli</name>
    <dbReference type="NCBI Taxonomy" id="3114758"/>
    <lineage>
        <taxon>Bacteria</taxon>
        <taxon>Pseudomonadati</taxon>
        <taxon>Pseudomonadota</taxon>
        <taxon>Betaproteobacteria</taxon>
        <taxon>Rhodocyclales</taxon>
        <taxon>Zoogloeaceae</taxon>
        <taxon>Uliginosibacterium</taxon>
    </lineage>
</organism>
<feature type="binding site" evidence="8">
    <location>
        <position position="17"/>
    </location>
    <ligand>
        <name>ADP-alpha-D-glucose</name>
        <dbReference type="ChEBI" id="CHEBI:57498"/>
    </ligand>
</feature>
<dbReference type="RefSeq" id="WP_327600832.1">
    <property type="nucleotide sequence ID" value="NZ_JAYXHS010000004.1"/>
</dbReference>
<evidence type="ECO:0000256" key="1">
    <source>
        <dbReference type="ARBA" id="ARBA00001478"/>
    </source>
</evidence>
<sequence>MRPHILFVAAEAAPLAKTGGLGDVVGALADALNGDGIRTSILMPGYPSALAQLELLKPCGWITTLPGREAGLWRGLMPDSNVEVILLRDDDLFCRPGGPYLDIDGREYADNALRFAALGHAAAIIASGGTEIEVPQVVHAHDWHAGLVPLLMRHYGSKARSVFTIHNLAFQGNYPLELAEACGVPAHAREDGSVEYWGQLSFMKAALNYADRISTVSDTYAQEILTPEFGAGFDGMLRQRVRDLVAVPNGIDTECWNPAEDELIARNFSQDDLRGKHACKRELQKTFGLPFDPFAPLLAMGSRLTGQKMADVAIEAFPALLAAHPRLQIAVLGCGDREIEEGLRALALAYPARLAVHIGYDEAHAHCLHAGADMLLHGSRFEPFGLTPLYAMRYGTVPVASRLGGLADTILDAGDVSAPVAGATGFLFSGETAEDMISAVDRALAMFAQPQCWRALQRADMAIDAGWEKSSQRYIELYRTLIEEPAQALFQPVSRERHPRSPEQASMMRA</sequence>
<evidence type="ECO:0000256" key="2">
    <source>
        <dbReference type="ARBA" id="ARBA00002764"/>
    </source>
</evidence>
<comment type="catalytic activity">
    <reaction evidence="1 8">
        <text>[(1-&gt;4)-alpha-D-glucosyl](n) + ADP-alpha-D-glucose = [(1-&gt;4)-alpha-D-glucosyl](n+1) + ADP + H(+)</text>
        <dbReference type="Rhea" id="RHEA:18189"/>
        <dbReference type="Rhea" id="RHEA-COMP:9584"/>
        <dbReference type="Rhea" id="RHEA-COMP:9587"/>
        <dbReference type="ChEBI" id="CHEBI:15378"/>
        <dbReference type="ChEBI" id="CHEBI:15444"/>
        <dbReference type="ChEBI" id="CHEBI:57498"/>
        <dbReference type="ChEBI" id="CHEBI:456216"/>
        <dbReference type="EC" id="2.4.1.21"/>
    </reaction>
</comment>
<dbReference type="Pfam" id="PF08323">
    <property type="entry name" value="Glyco_transf_5"/>
    <property type="match status" value="1"/>
</dbReference>
<evidence type="ECO:0000256" key="4">
    <source>
        <dbReference type="ARBA" id="ARBA00010281"/>
    </source>
</evidence>
<evidence type="ECO:0000256" key="9">
    <source>
        <dbReference type="SAM" id="MobiDB-lite"/>
    </source>
</evidence>
<gene>
    <name evidence="8 12" type="primary">glgA</name>
    <name evidence="12" type="ORF">VVD49_19150</name>
</gene>
<evidence type="ECO:0000256" key="5">
    <source>
        <dbReference type="ARBA" id="ARBA00022676"/>
    </source>
</evidence>
<keyword evidence="7 8" id="KW-0320">Glycogen biosynthesis</keyword>
<proteinExistence type="inferred from homology"/>
<feature type="domain" description="Starch synthase catalytic" evidence="11">
    <location>
        <begin position="4"/>
        <end position="239"/>
    </location>
</feature>
<comment type="pathway">
    <text evidence="3 8">Glycan biosynthesis; glycogen biosynthesis.</text>
</comment>
<comment type="caution">
    <text evidence="12">The sequence shown here is derived from an EMBL/GenBank/DDBJ whole genome shotgun (WGS) entry which is preliminary data.</text>
</comment>
<dbReference type="InterPro" id="IPR013534">
    <property type="entry name" value="Starch_synth_cat_dom"/>
</dbReference>
<dbReference type="PANTHER" id="PTHR45825">
    <property type="entry name" value="GRANULE-BOUND STARCH SYNTHASE 1, CHLOROPLASTIC/AMYLOPLASTIC"/>
    <property type="match status" value="1"/>
</dbReference>
<evidence type="ECO:0000256" key="3">
    <source>
        <dbReference type="ARBA" id="ARBA00004964"/>
    </source>
</evidence>
<dbReference type="NCBIfam" id="NF001899">
    <property type="entry name" value="PRK00654.1-2"/>
    <property type="match status" value="1"/>
</dbReference>
<dbReference type="GO" id="GO:0009011">
    <property type="term" value="F:alpha-1,4-glucan glucosyltransferase (ADP-glucose donor) activity"/>
    <property type="evidence" value="ECO:0007669"/>
    <property type="project" value="UniProtKB-EC"/>
</dbReference>
<dbReference type="Gene3D" id="3.40.50.2000">
    <property type="entry name" value="Glycogen Phosphorylase B"/>
    <property type="match status" value="2"/>
</dbReference>
<dbReference type="CDD" id="cd03791">
    <property type="entry name" value="GT5_Glycogen_synthase_DULL1-like"/>
    <property type="match status" value="1"/>
</dbReference>
<protein>
    <recommendedName>
        <fullName evidence="8">Glycogen synthase</fullName>
        <ecNumber evidence="8">2.4.1.21</ecNumber>
    </recommendedName>
    <alternativeName>
        <fullName evidence="8">Starch [bacterial glycogen] synthase</fullName>
    </alternativeName>
</protein>
<dbReference type="HAMAP" id="MF_00484">
    <property type="entry name" value="Glycogen_synth"/>
    <property type="match status" value="1"/>
</dbReference>
<keyword evidence="6 8" id="KW-0808">Transferase</keyword>
<dbReference type="PANTHER" id="PTHR45825:SF11">
    <property type="entry name" value="ALPHA AMYLASE DOMAIN-CONTAINING PROTEIN"/>
    <property type="match status" value="1"/>
</dbReference>
<keyword evidence="13" id="KW-1185">Reference proteome</keyword>
<dbReference type="InterPro" id="IPR001296">
    <property type="entry name" value="Glyco_trans_1"/>
</dbReference>
<evidence type="ECO:0000256" key="8">
    <source>
        <dbReference type="HAMAP-Rule" id="MF_00484"/>
    </source>
</evidence>
<accession>A0ABU6K7L3</accession>
<dbReference type="SUPFAM" id="SSF53756">
    <property type="entry name" value="UDP-Glycosyltransferase/glycogen phosphorylase"/>
    <property type="match status" value="1"/>
</dbReference>
<dbReference type="Pfam" id="PF00534">
    <property type="entry name" value="Glycos_transf_1"/>
    <property type="match status" value="1"/>
</dbReference>